<comment type="caution">
    <text evidence="1">The sequence shown here is derived from an EMBL/GenBank/DDBJ whole genome shotgun (WGS) entry which is preliminary data.</text>
</comment>
<evidence type="ECO:0000313" key="2">
    <source>
        <dbReference type="Proteomes" id="UP000050509"/>
    </source>
</evidence>
<dbReference type="EMBL" id="LJCR01000267">
    <property type="protein sequence ID" value="KPV53404.1"/>
    <property type="molecule type" value="Genomic_DNA"/>
</dbReference>
<organism evidence="1 2">
    <name type="scientific">Kouleothrix aurantiaca</name>
    <dbReference type="NCBI Taxonomy" id="186479"/>
    <lineage>
        <taxon>Bacteria</taxon>
        <taxon>Bacillati</taxon>
        <taxon>Chloroflexota</taxon>
        <taxon>Chloroflexia</taxon>
        <taxon>Chloroflexales</taxon>
        <taxon>Roseiflexineae</taxon>
        <taxon>Roseiflexaceae</taxon>
        <taxon>Kouleothrix</taxon>
    </lineage>
</organism>
<dbReference type="Proteomes" id="UP000050509">
    <property type="component" value="Unassembled WGS sequence"/>
</dbReference>
<name>A0A0P9D2Z0_9CHLR</name>
<keyword evidence="2" id="KW-1185">Reference proteome</keyword>
<protein>
    <recommendedName>
        <fullName evidence="3">DUF1788 domain-containing protein</fullName>
    </recommendedName>
</protein>
<sequence length="166" mass="18721">MYFVYLPEAHQQVQRFIEELFVALPSLYAIRVDLLDLTIASLRGEEVAREALMIDPDTSKSSVAPQEIAGIWQEELRDHVLGELAEAPANARPIVFFEGLAALHPLTNPTAVMEQFAEHSLDNPLNGRPVPIVLFVPGFRVPHMSRTYHFLTQTSQPLLMYRGEDI</sequence>
<evidence type="ECO:0000313" key="1">
    <source>
        <dbReference type="EMBL" id="KPV53404.1"/>
    </source>
</evidence>
<dbReference type="AlphaFoldDB" id="A0A0P9D2Z0"/>
<gene>
    <name evidence="1" type="ORF">SE17_09835</name>
</gene>
<proteinExistence type="predicted"/>
<reference evidence="1 2" key="1">
    <citation type="submission" date="2015-09" db="EMBL/GenBank/DDBJ databases">
        <title>Draft genome sequence of Kouleothrix aurantiaca JCM 19913.</title>
        <authorList>
            <person name="Hemp J."/>
        </authorList>
    </citation>
    <scope>NUCLEOTIDE SEQUENCE [LARGE SCALE GENOMIC DNA]</scope>
    <source>
        <strain evidence="1 2">COM-B</strain>
    </source>
</reference>
<accession>A0A0P9D2Z0</accession>
<evidence type="ECO:0008006" key="3">
    <source>
        <dbReference type="Google" id="ProtNLM"/>
    </source>
</evidence>